<reference evidence="2 3" key="1">
    <citation type="journal article" date="2015" name="Genome Biol.">
        <title>Comparative genomics of Steinernema reveals deeply conserved gene regulatory networks.</title>
        <authorList>
            <person name="Dillman A.R."/>
            <person name="Macchietto M."/>
            <person name="Porter C.F."/>
            <person name="Rogers A."/>
            <person name="Williams B."/>
            <person name="Antoshechkin I."/>
            <person name="Lee M.M."/>
            <person name="Goodwin Z."/>
            <person name="Lu X."/>
            <person name="Lewis E.E."/>
            <person name="Goodrich-Blair H."/>
            <person name="Stock S.P."/>
            <person name="Adams B.J."/>
            <person name="Sternberg P.W."/>
            <person name="Mortazavi A."/>
        </authorList>
    </citation>
    <scope>NUCLEOTIDE SEQUENCE [LARGE SCALE GENOMIC DNA]</scope>
    <source>
        <strain evidence="2 3">ALL</strain>
    </source>
</reference>
<feature type="transmembrane region" description="Helical" evidence="1">
    <location>
        <begin position="99"/>
        <end position="119"/>
    </location>
</feature>
<keyword evidence="3" id="KW-1185">Reference proteome</keyword>
<keyword evidence="1" id="KW-1133">Transmembrane helix</keyword>
<dbReference type="Proteomes" id="UP000298663">
    <property type="component" value="Unassembled WGS sequence"/>
</dbReference>
<evidence type="ECO:0000313" key="2">
    <source>
        <dbReference type="EMBL" id="TKR67475.1"/>
    </source>
</evidence>
<feature type="transmembrane region" description="Helical" evidence="1">
    <location>
        <begin position="139"/>
        <end position="157"/>
    </location>
</feature>
<evidence type="ECO:0000313" key="3">
    <source>
        <dbReference type="Proteomes" id="UP000298663"/>
    </source>
</evidence>
<keyword evidence="1" id="KW-0472">Membrane</keyword>
<comment type="caution">
    <text evidence="2">The sequence shown here is derived from an EMBL/GenBank/DDBJ whole genome shotgun (WGS) entry which is preliminary data.</text>
</comment>
<organism evidence="2 3">
    <name type="scientific">Steinernema carpocapsae</name>
    <name type="common">Entomopathogenic nematode</name>
    <dbReference type="NCBI Taxonomy" id="34508"/>
    <lineage>
        <taxon>Eukaryota</taxon>
        <taxon>Metazoa</taxon>
        <taxon>Ecdysozoa</taxon>
        <taxon>Nematoda</taxon>
        <taxon>Chromadorea</taxon>
        <taxon>Rhabditida</taxon>
        <taxon>Tylenchina</taxon>
        <taxon>Panagrolaimomorpha</taxon>
        <taxon>Strongyloidoidea</taxon>
        <taxon>Steinernematidae</taxon>
        <taxon>Steinernema</taxon>
    </lineage>
</organism>
<keyword evidence="1" id="KW-0812">Transmembrane</keyword>
<gene>
    <name evidence="2" type="ORF">L596_023624</name>
</gene>
<name>A0A4V5ZZH9_STECR</name>
<proteinExistence type="predicted"/>
<dbReference type="AlphaFoldDB" id="A0A4V5ZZH9"/>
<accession>A0A4V5ZZH9</accession>
<dbReference type="EMBL" id="AZBU02000008">
    <property type="protein sequence ID" value="TKR67475.1"/>
    <property type="molecule type" value="Genomic_DNA"/>
</dbReference>
<reference evidence="2 3" key="2">
    <citation type="journal article" date="2019" name="G3 (Bethesda)">
        <title>Hybrid Assembly of the Genome of the Entomopathogenic Nematode Steinernema carpocapsae Identifies the X-Chromosome.</title>
        <authorList>
            <person name="Serra L."/>
            <person name="Macchietto M."/>
            <person name="Macias-Munoz A."/>
            <person name="McGill C.J."/>
            <person name="Rodriguez I.M."/>
            <person name="Rodriguez B."/>
            <person name="Murad R."/>
            <person name="Mortazavi A."/>
        </authorList>
    </citation>
    <scope>NUCLEOTIDE SEQUENCE [LARGE SCALE GENOMIC DNA]</scope>
    <source>
        <strain evidence="2 3">ALL</strain>
    </source>
</reference>
<protein>
    <submittedName>
        <fullName evidence="2">Uncharacterized protein</fullName>
    </submittedName>
</protein>
<evidence type="ECO:0000256" key="1">
    <source>
        <dbReference type="SAM" id="Phobius"/>
    </source>
</evidence>
<sequence length="193" mass="22299">MDFQNNRYFHSCCGRFHVKVCSVFFKTPCKILVCYKDPHPSLDVICSWHHSGSHLFPEQLLYHGICHNFIRACEAYLCRSGLSRRQELQRESSDPIHGLLIFETVMSVCLAAFCIYGILEAEGLAERFHNSTFEFRLDLDAVLVGQVFFIVFCVWALRVVQRCYQCIEGERAFARLFYPQTTAAKVKSRLIVA</sequence>